<keyword evidence="9 10" id="KW-0472">Membrane</keyword>
<dbReference type="OrthoDB" id="9795612at2"/>
<sequence>MQNKNSRAGFSLIELMIVIVILGLLAAMVMPSLTGKGEEAKRDLVCVQMKSLYNGALDMFKLNNSLYPSTEEGLEALTKNPDEEKYPNYSKSGYLKDNKLPKDSWGNDFVYINDDGIVELISLGADRKEGGKNEAADIKMSECK</sequence>
<keyword evidence="4" id="KW-1003">Cell membrane</keyword>
<organism evidence="12 13">
    <name type="scientific">Sulfurimonas lithotrophica</name>
    <dbReference type="NCBI Taxonomy" id="2590022"/>
    <lineage>
        <taxon>Bacteria</taxon>
        <taxon>Pseudomonadati</taxon>
        <taxon>Campylobacterota</taxon>
        <taxon>Epsilonproteobacteria</taxon>
        <taxon>Campylobacterales</taxon>
        <taxon>Sulfurimonadaceae</taxon>
        <taxon>Sulfurimonas</taxon>
    </lineage>
</organism>
<evidence type="ECO:0000256" key="10">
    <source>
        <dbReference type="SAM" id="Phobius"/>
    </source>
</evidence>
<evidence type="ECO:0000313" key="12">
    <source>
        <dbReference type="EMBL" id="QFR48369.1"/>
    </source>
</evidence>
<keyword evidence="8 10" id="KW-1133">Transmembrane helix</keyword>
<evidence type="ECO:0000256" key="4">
    <source>
        <dbReference type="ARBA" id="ARBA00022475"/>
    </source>
</evidence>
<dbReference type="KEGG" id="sulg:FJR48_00960"/>
<evidence type="ECO:0000256" key="9">
    <source>
        <dbReference type="ARBA" id="ARBA00023136"/>
    </source>
</evidence>
<comment type="similarity">
    <text evidence="2">Belongs to the GSP G family.</text>
</comment>
<dbReference type="PRINTS" id="PR00813">
    <property type="entry name" value="BCTERIALGSPG"/>
</dbReference>
<evidence type="ECO:0000256" key="8">
    <source>
        <dbReference type="ARBA" id="ARBA00022989"/>
    </source>
</evidence>
<evidence type="ECO:0000256" key="1">
    <source>
        <dbReference type="ARBA" id="ARBA00004377"/>
    </source>
</evidence>
<reference evidence="12 13" key="1">
    <citation type="submission" date="2019-09" db="EMBL/GenBank/DDBJ databases">
        <title>Sulfurimonas gotlandica sp. nov., a chemoautotrophic and psychrotolerant epsilonproteobacterium isolated from a pelagic redoxcline, and an emended description of the genus Sulfurimonas.</title>
        <authorList>
            <person name="Wang S."/>
            <person name="Jiang L."/>
            <person name="Shao S."/>
        </authorList>
    </citation>
    <scope>NUCLEOTIDE SEQUENCE [LARGE SCALE GENOMIC DNA]</scope>
    <source>
        <strain evidence="12 13">GYSZ_1</strain>
    </source>
</reference>
<dbReference type="NCBIfam" id="TIGR01710">
    <property type="entry name" value="typeII_sec_gspG"/>
    <property type="match status" value="1"/>
</dbReference>
<name>A0A5P8NY75_9BACT</name>
<dbReference type="NCBIfam" id="TIGR02532">
    <property type="entry name" value="IV_pilin_GFxxxE"/>
    <property type="match status" value="1"/>
</dbReference>
<keyword evidence="13" id="KW-1185">Reference proteome</keyword>
<feature type="transmembrane region" description="Helical" evidence="10">
    <location>
        <begin position="12"/>
        <end position="33"/>
    </location>
</feature>
<feature type="domain" description="Type II secretion system protein GspG C-terminal" evidence="11">
    <location>
        <begin position="34"/>
        <end position="139"/>
    </location>
</feature>
<dbReference type="InterPro" id="IPR010054">
    <property type="entry name" value="Type2_sec_GspG"/>
</dbReference>
<evidence type="ECO:0000256" key="2">
    <source>
        <dbReference type="ARBA" id="ARBA00009984"/>
    </source>
</evidence>
<dbReference type="GO" id="GO:0005886">
    <property type="term" value="C:plasma membrane"/>
    <property type="evidence" value="ECO:0007669"/>
    <property type="project" value="UniProtKB-SubCell"/>
</dbReference>
<dbReference type="PROSITE" id="PS00409">
    <property type="entry name" value="PROKAR_NTER_METHYL"/>
    <property type="match status" value="1"/>
</dbReference>
<evidence type="ECO:0000256" key="7">
    <source>
        <dbReference type="ARBA" id="ARBA00022692"/>
    </source>
</evidence>
<gene>
    <name evidence="12" type="primary">gspG</name>
    <name evidence="12" type="ORF">FJR48_00960</name>
</gene>
<proteinExistence type="inferred from homology"/>
<dbReference type="GO" id="GO:0015627">
    <property type="term" value="C:type II protein secretion system complex"/>
    <property type="evidence" value="ECO:0007669"/>
    <property type="project" value="InterPro"/>
</dbReference>
<keyword evidence="7 10" id="KW-0812">Transmembrane</keyword>
<dbReference type="Pfam" id="PF08334">
    <property type="entry name" value="T2SSG"/>
    <property type="match status" value="1"/>
</dbReference>
<evidence type="ECO:0000313" key="13">
    <source>
        <dbReference type="Proteomes" id="UP000326944"/>
    </source>
</evidence>
<dbReference type="InterPro" id="IPR045584">
    <property type="entry name" value="Pilin-like"/>
</dbReference>
<keyword evidence="5" id="KW-0488">Methylation</keyword>
<dbReference type="Pfam" id="PF07963">
    <property type="entry name" value="N_methyl"/>
    <property type="match status" value="1"/>
</dbReference>
<evidence type="ECO:0000256" key="3">
    <source>
        <dbReference type="ARBA" id="ARBA00020042"/>
    </source>
</evidence>
<evidence type="ECO:0000259" key="11">
    <source>
        <dbReference type="Pfam" id="PF08334"/>
    </source>
</evidence>
<dbReference type="Gene3D" id="3.30.700.10">
    <property type="entry name" value="Glycoprotein, Type 4 Pilin"/>
    <property type="match status" value="1"/>
</dbReference>
<dbReference type="GO" id="GO:0015628">
    <property type="term" value="P:protein secretion by the type II secretion system"/>
    <property type="evidence" value="ECO:0007669"/>
    <property type="project" value="InterPro"/>
</dbReference>
<comment type="subcellular location">
    <subcellularLocation>
        <location evidence="1">Cell inner membrane</location>
        <topology evidence="1">Single-pass membrane protein</topology>
    </subcellularLocation>
</comment>
<keyword evidence="6" id="KW-0997">Cell inner membrane</keyword>
<accession>A0A5P8NY75</accession>
<dbReference type="PANTHER" id="PTHR30093:SF44">
    <property type="entry name" value="TYPE II SECRETION SYSTEM CORE PROTEIN G"/>
    <property type="match status" value="1"/>
</dbReference>
<dbReference type="RefSeq" id="WP_152306312.1">
    <property type="nucleotide sequence ID" value="NZ_CP043617.1"/>
</dbReference>
<dbReference type="EMBL" id="CP043617">
    <property type="protein sequence ID" value="QFR48369.1"/>
    <property type="molecule type" value="Genomic_DNA"/>
</dbReference>
<evidence type="ECO:0000256" key="5">
    <source>
        <dbReference type="ARBA" id="ARBA00022481"/>
    </source>
</evidence>
<dbReference type="InterPro" id="IPR000983">
    <property type="entry name" value="Bac_GSPG_pilin"/>
</dbReference>
<dbReference type="InterPro" id="IPR012902">
    <property type="entry name" value="N_methyl_site"/>
</dbReference>
<dbReference type="AlphaFoldDB" id="A0A5P8NY75"/>
<dbReference type="SUPFAM" id="SSF54523">
    <property type="entry name" value="Pili subunits"/>
    <property type="match status" value="1"/>
</dbReference>
<dbReference type="Proteomes" id="UP000326944">
    <property type="component" value="Chromosome"/>
</dbReference>
<dbReference type="PANTHER" id="PTHR30093">
    <property type="entry name" value="GENERAL SECRETION PATHWAY PROTEIN G"/>
    <property type="match status" value="1"/>
</dbReference>
<evidence type="ECO:0000256" key="6">
    <source>
        <dbReference type="ARBA" id="ARBA00022519"/>
    </source>
</evidence>
<dbReference type="InterPro" id="IPR013545">
    <property type="entry name" value="T2SS_protein-GspG_C"/>
</dbReference>
<protein>
    <recommendedName>
        <fullName evidence="3">Type II secretion system core protein G</fullName>
    </recommendedName>
</protein>